<dbReference type="EMBL" id="BPQH01000003">
    <property type="protein sequence ID" value="GJD48522.1"/>
    <property type="molecule type" value="Genomic_DNA"/>
</dbReference>
<dbReference type="Pfam" id="PF00015">
    <property type="entry name" value="MCPsignal"/>
    <property type="match status" value="1"/>
</dbReference>
<dbReference type="Gene3D" id="1.10.287.950">
    <property type="entry name" value="Methyl-accepting chemotaxis protein"/>
    <property type="match status" value="1"/>
</dbReference>
<feature type="domain" description="HAMP" evidence="6">
    <location>
        <begin position="348"/>
        <end position="401"/>
    </location>
</feature>
<accession>A0ABQ4QT70</accession>
<name>A0ABQ4QT70_9HYPH</name>
<keyword evidence="1 3" id="KW-0807">Transducer</keyword>
<sequence length="698" mass="71892">MPRFSIRLTLTALVSLLGLALAGLAGNALLQSARSRATAESVASYAAVASDLFHSLAQMRNERGFAFVAFAVEPGANRAHRDYMAQARMPLDRAVDAAARALSAAPAPDLSALAQELSPLVVAWRQMRAEVDAALEKPLAERDAALSKRMFDLGSRVLALIEKASEGVDAEIKSLDPAVAPMLDARAVAWSVRNASGQLGTIVNTLVGSGRPATEAERNEIRDAEVRARTFWTVVGRIVGGRDVAPSVKEAFARSNDTYFGGPFYALRQEVIAAVAPGRTLPFTVEAWLAPHYRAYSSLIDAAVAIMNSVVAKAEARAADEQRSFLIYAAAVALGLALAVAGILFVQLRVVRGITILSAAMRRLAGGNLDTPVPLTGRADEIGAMAGDVQTFKDGLIQMRGLEAETAHARLAADEQRRAAMRDMADSFERAVGGIIGTVQSSAAGLQAAAQAMTATATQAASQSTLVASAAEEAASNVGTVAAAAEELGTSVREIGRQVSGSADLAQRATMEADHTAQLVQELSQVSSRIGDMVGLISTIASQTNLLALNATIEAARAGAAGRGFAVVAAEVKELAGQTSRATEEISGQIGRIQAATGQAVAAIGGITGRIREISSVATSIAAAVEEQGAATQEIVRNVSQAAAGTGEVTGSIAGVAGVAEEVGVAAAEVLGAASGLSRQSEHLGGEVARFLSTVRAA</sequence>
<comment type="similarity">
    <text evidence="2">Belongs to the methyl-accepting chemotaxis (MCP) protein family.</text>
</comment>
<dbReference type="PROSITE" id="PS50111">
    <property type="entry name" value="CHEMOTAXIS_TRANSDUC_2"/>
    <property type="match status" value="1"/>
</dbReference>
<evidence type="ECO:0000256" key="2">
    <source>
        <dbReference type="ARBA" id="ARBA00029447"/>
    </source>
</evidence>
<reference evidence="7" key="2">
    <citation type="submission" date="2021-08" db="EMBL/GenBank/DDBJ databases">
        <authorList>
            <person name="Tani A."/>
            <person name="Ola A."/>
            <person name="Ogura Y."/>
            <person name="Katsura K."/>
            <person name="Hayashi T."/>
        </authorList>
    </citation>
    <scope>NUCLEOTIDE SEQUENCE</scope>
    <source>
        <strain evidence="7">KCTC 52305</strain>
    </source>
</reference>
<keyword evidence="4" id="KW-1133">Transmembrane helix</keyword>
<comment type="caution">
    <text evidence="7">The sequence shown here is derived from an EMBL/GenBank/DDBJ whole genome shotgun (WGS) entry which is preliminary data.</text>
</comment>
<evidence type="ECO:0000256" key="4">
    <source>
        <dbReference type="SAM" id="Phobius"/>
    </source>
</evidence>
<dbReference type="Proteomes" id="UP001055167">
    <property type="component" value="Unassembled WGS sequence"/>
</dbReference>
<feature type="domain" description="Methyl-accepting transducer" evidence="5">
    <location>
        <begin position="442"/>
        <end position="671"/>
    </location>
</feature>
<evidence type="ECO:0000313" key="8">
    <source>
        <dbReference type="Proteomes" id="UP001055167"/>
    </source>
</evidence>
<evidence type="ECO:0000313" key="7">
    <source>
        <dbReference type="EMBL" id="GJD48522.1"/>
    </source>
</evidence>
<dbReference type="PANTHER" id="PTHR32089">
    <property type="entry name" value="METHYL-ACCEPTING CHEMOTAXIS PROTEIN MCPB"/>
    <property type="match status" value="1"/>
</dbReference>
<evidence type="ECO:0008006" key="9">
    <source>
        <dbReference type="Google" id="ProtNLM"/>
    </source>
</evidence>
<evidence type="ECO:0000259" key="6">
    <source>
        <dbReference type="PROSITE" id="PS50885"/>
    </source>
</evidence>
<evidence type="ECO:0000256" key="1">
    <source>
        <dbReference type="ARBA" id="ARBA00023224"/>
    </source>
</evidence>
<evidence type="ECO:0000259" key="5">
    <source>
        <dbReference type="PROSITE" id="PS50111"/>
    </source>
</evidence>
<dbReference type="PANTHER" id="PTHR32089:SF112">
    <property type="entry name" value="LYSOZYME-LIKE PROTEIN-RELATED"/>
    <property type="match status" value="1"/>
</dbReference>
<gene>
    <name evidence="7" type="ORF">OPKNFCMD_1244</name>
</gene>
<keyword evidence="4" id="KW-0812">Transmembrane</keyword>
<keyword evidence="8" id="KW-1185">Reference proteome</keyword>
<proteinExistence type="inferred from homology"/>
<dbReference type="Pfam" id="PF00672">
    <property type="entry name" value="HAMP"/>
    <property type="match status" value="1"/>
</dbReference>
<dbReference type="PROSITE" id="PS50885">
    <property type="entry name" value="HAMP"/>
    <property type="match status" value="1"/>
</dbReference>
<dbReference type="CDD" id="cd06225">
    <property type="entry name" value="HAMP"/>
    <property type="match status" value="1"/>
</dbReference>
<dbReference type="InterPro" id="IPR004089">
    <property type="entry name" value="MCPsignal_dom"/>
</dbReference>
<dbReference type="SMART" id="SM00304">
    <property type="entry name" value="HAMP"/>
    <property type="match status" value="2"/>
</dbReference>
<dbReference type="RefSeq" id="WP_128560608.1">
    <property type="nucleotide sequence ID" value="NZ_BPQH01000003.1"/>
</dbReference>
<evidence type="ECO:0000256" key="3">
    <source>
        <dbReference type="PROSITE-ProRule" id="PRU00284"/>
    </source>
</evidence>
<protein>
    <recommendedName>
        <fullName evidence="9">Methyl-accepting chemotaxis protein</fullName>
    </recommendedName>
</protein>
<keyword evidence="4" id="KW-0472">Membrane</keyword>
<dbReference type="Gene3D" id="6.10.340.10">
    <property type="match status" value="1"/>
</dbReference>
<dbReference type="SUPFAM" id="SSF58104">
    <property type="entry name" value="Methyl-accepting chemotaxis protein (MCP) signaling domain"/>
    <property type="match status" value="1"/>
</dbReference>
<reference evidence="7" key="1">
    <citation type="journal article" date="2021" name="Front. Microbiol.">
        <title>Comprehensive Comparative Genomics and Phenotyping of Methylobacterium Species.</title>
        <authorList>
            <person name="Alessa O."/>
            <person name="Ogura Y."/>
            <person name="Fujitani Y."/>
            <person name="Takami H."/>
            <person name="Hayashi T."/>
            <person name="Sahin N."/>
            <person name="Tani A."/>
        </authorList>
    </citation>
    <scope>NUCLEOTIDE SEQUENCE</scope>
    <source>
        <strain evidence="7">KCTC 52305</strain>
    </source>
</reference>
<organism evidence="7 8">
    <name type="scientific">Methylobacterium crusticola</name>
    <dbReference type="NCBI Taxonomy" id="1697972"/>
    <lineage>
        <taxon>Bacteria</taxon>
        <taxon>Pseudomonadati</taxon>
        <taxon>Pseudomonadota</taxon>
        <taxon>Alphaproteobacteria</taxon>
        <taxon>Hyphomicrobiales</taxon>
        <taxon>Methylobacteriaceae</taxon>
        <taxon>Methylobacterium</taxon>
    </lineage>
</organism>
<feature type="transmembrane region" description="Helical" evidence="4">
    <location>
        <begin position="325"/>
        <end position="346"/>
    </location>
</feature>
<dbReference type="SMART" id="SM00283">
    <property type="entry name" value="MA"/>
    <property type="match status" value="1"/>
</dbReference>
<dbReference type="InterPro" id="IPR003660">
    <property type="entry name" value="HAMP_dom"/>
</dbReference>